<evidence type="ECO:0000259" key="3">
    <source>
        <dbReference type="Pfam" id="PF26633"/>
    </source>
</evidence>
<protein>
    <recommendedName>
        <fullName evidence="3">DUF8206 domain-containing protein</fullName>
    </recommendedName>
</protein>
<evidence type="ECO:0000256" key="2">
    <source>
        <dbReference type="SAM" id="MobiDB-lite"/>
    </source>
</evidence>
<dbReference type="WBParaSite" id="ACRNAN_scaffold1903.g17055.t1">
    <property type="protein sequence ID" value="ACRNAN_scaffold1903.g17055.t1"/>
    <property type="gene ID" value="ACRNAN_scaffold1903.g17055"/>
</dbReference>
<evidence type="ECO:0000313" key="4">
    <source>
        <dbReference type="Proteomes" id="UP000887540"/>
    </source>
</evidence>
<sequence>MPGETLPALDHHLKQSVACEAIRLDENTIYCMDNEAVRYIYAHHDGVQFSDEEVSGYEKSWNTSQKITASLLEHIKSIKSHKMRDMISLNEARRITSLLSKPLADISRTIETNINALNEKQVELKSLDLTQDGVKSQIFLPQFYIEVEPLDFPRTVCTARKCIVTQPIGNTNILQDIYVRHCHEKCELKGITAEIYPNPKLKECDAMNNTEFCQVCGCSYKYHMHMTYDQKVVQRFVSDSSIQNIFESAKNNQDAIEQVAKKCEETIAQYKQEQKIILEISCKFGSYLKTKAIVAYNESIEEYILLEIDEEKRQPENRINKARLQSLERTLAEYLEQKRILDESAFDPNIILETDELDKALNRLFNLPITGTNIKEMYEVANNAQTKHVSILEDKFVIPQIETTNLEDVIHPDTVYAKLRPAKVQLDEDSLGKNKKPKKPKKSSGWLDKFRKFFGYTQEKEPETEKRVLNYSSSNSYQNEQENTEQSTHPTHQIPIKVIQQTSQPMFTTDYRQMQKIANEFENRHMNDQFSNLNINPSQAQNDSSFVNPNVGPNRMPDPQSPNMPENSPTVKEFVQYFQRQAQGKQQEEATNIGNSKPDPMPRTSYRF</sequence>
<evidence type="ECO:0000313" key="5">
    <source>
        <dbReference type="WBParaSite" id="ACRNAN_scaffold1903.g17055.t1"/>
    </source>
</evidence>
<keyword evidence="1" id="KW-0175">Coiled coil</keyword>
<feature type="domain" description="DUF8206" evidence="3">
    <location>
        <begin position="150"/>
        <end position="229"/>
    </location>
</feature>
<evidence type="ECO:0000256" key="1">
    <source>
        <dbReference type="SAM" id="Coils"/>
    </source>
</evidence>
<feature type="compositionally biased region" description="Polar residues" evidence="2">
    <location>
        <begin position="536"/>
        <end position="548"/>
    </location>
</feature>
<dbReference type="AlphaFoldDB" id="A0A914D4X6"/>
<reference evidence="5" key="1">
    <citation type="submission" date="2022-11" db="UniProtKB">
        <authorList>
            <consortium name="WormBaseParasite"/>
        </authorList>
    </citation>
    <scope>IDENTIFICATION</scope>
</reference>
<keyword evidence="4" id="KW-1185">Reference proteome</keyword>
<dbReference type="Proteomes" id="UP000887540">
    <property type="component" value="Unplaced"/>
</dbReference>
<dbReference type="Pfam" id="PF26633">
    <property type="entry name" value="DUF8206"/>
    <property type="match status" value="1"/>
</dbReference>
<feature type="compositionally biased region" description="Polar residues" evidence="2">
    <location>
        <begin position="561"/>
        <end position="570"/>
    </location>
</feature>
<proteinExistence type="predicted"/>
<dbReference type="PANTHER" id="PTHR32046">
    <property type="entry name" value="G DOMAIN-CONTAINING PROTEIN"/>
    <property type="match status" value="1"/>
</dbReference>
<feature type="compositionally biased region" description="Polar residues" evidence="2">
    <location>
        <begin position="578"/>
        <end position="595"/>
    </location>
</feature>
<feature type="coiled-coil region" evidence="1">
    <location>
        <begin position="317"/>
        <end position="344"/>
    </location>
</feature>
<feature type="region of interest" description="Disordered" evidence="2">
    <location>
        <begin position="536"/>
        <end position="608"/>
    </location>
</feature>
<name>A0A914D4X6_9BILA</name>
<accession>A0A914D4X6</accession>
<organism evidence="4 5">
    <name type="scientific">Acrobeloides nanus</name>
    <dbReference type="NCBI Taxonomy" id="290746"/>
    <lineage>
        <taxon>Eukaryota</taxon>
        <taxon>Metazoa</taxon>
        <taxon>Ecdysozoa</taxon>
        <taxon>Nematoda</taxon>
        <taxon>Chromadorea</taxon>
        <taxon>Rhabditida</taxon>
        <taxon>Tylenchina</taxon>
        <taxon>Cephalobomorpha</taxon>
        <taxon>Cephaloboidea</taxon>
        <taxon>Cephalobidae</taxon>
        <taxon>Acrobeloides</taxon>
    </lineage>
</organism>
<feature type="region of interest" description="Disordered" evidence="2">
    <location>
        <begin position="474"/>
        <end position="493"/>
    </location>
</feature>
<feature type="compositionally biased region" description="Low complexity" evidence="2">
    <location>
        <begin position="474"/>
        <end position="488"/>
    </location>
</feature>
<dbReference type="InterPro" id="IPR058519">
    <property type="entry name" value="DUF8206"/>
</dbReference>
<dbReference type="PANTHER" id="PTHR32046:SF11">
    <property type="entry name" value="IMMUNE-ASSOCIATED NUCLEOTIDE-BINDING PROTEIN 10-LIKE"/>
    <property type="match status" value="1"/>
</dbReference>